<dbReference type="PANTHER" id="PTHR33204">
    <property type="entry name" value="TRANSCRIPTIONAL REGULATOR, MARR FAMILY"/>
    <property type="match status" value="1"/>
</dbReference>
<feature type="domain" description="HTH hxlR-type" evidence="5">
    <location>
        <begin position="9"/>
        <end position="108"/>
    </location>
</feature>
<keyword evidence="3" id="KW-0804">Transcription</keyword>
<feature type="region of interest" description="Disordered" evidence="4">
    <location>
        <begin position="133"/>
        <end position="170"/>
    </location>
</feature>
<dbReference type="EMBL" id="WJIF01000008">
    <property type="protein sequence ID" value="MRG60944.1"/>
    <property type="molecule type" value="Genomic_DNA"/>
</dbReference>
<evidence type="ECO:0000313" key="7">
    <source>
        <dbReference type="Proteomes" id="UP000431080"/>
    </source>
</evidence>
<keyword evidence="7" id="KW-1185">Reference proteome</keyword>
<dbReference type="Proteomes" id="UP000431080">
    <property type="component" value="Unassembled WGS sequence"/>
</dbReference>
<evidence type="ECO:0000256" key="4">
    <source>
        <dbReference type="SAM" id="MobiDB-lite"/>
    </source>
</evidence>
<comment type="caution">
    <text evidence="6">The sequence shown here is derived from an EMBL/GenBank/DDBJ whole genome shotgun (WGS) entry which is preliminary data.</text>
</comment>
<dbReference type="GO" id="GO:0003677">
    <property type="term" value="F:DNA binding"/>
    <property type="evidence" value="ECO:0007669"/>
    <property type="project" value="UniProtKB-KW"/>
</dbReference>
<evidence type="ECO:0000313" key="6">
    <source>
        <dbReference type="EMBL" id="MRG60944.1"/>
    </source>
</evidence>
<evidence type="ECO:0000256" key="1">
    <source>
        <dbReference type="ARBA" id="ARBA00023015"/>
    </source>
</evidence>
<dbReference type="InterPro" id="IPR002577">
    <property type="entry name" value="HTH_HxlR"/>
</dbReference>
<dbReference type="PANTHER" id="PTHR33204:SF18">
    <property type="entry name" value="TRANSCRIPTIONAL REGULATORY PROTEIN"/>
    <property type="match status" value="1"/>
</dbReference>
<evidence type="ECO:0000256" key="3">
    <source>
        <dbReference type="ARBA" id="ARBA00023163"/>
    </source>
</evidence>
<evidence type="ECO:0000256" key="2">
    <source>
        <dbReference type="ARBA" id="ARBA00023125"/>
    </source>
</evidence>
<sequence length="170" mass="18655">MDAAPRSGCAINAAVEVLGDPWSMLVLRDVMFGDRRHFRELLAGSEEGIASNILASRLKRLVEGGLLTRATARRGQRAAYALTEAGIRTLPVMVALGTWGLDFRDGEPRLRVRAEVLRDGDPELVDAMMDELRERHLGVPRPDPDAPRPSEVLRQAVDAATRRTGSHGPR</sequence>
<dbReference type="InterPro" id="IPR036390">
    <property type="entry name" value="WH_DNA-bd_sf"/>
</dbReference>
<dbReference type="InterPro" id="IPR036388">
    <property type="entry name" value="WH-like_DNA-bd_sf"/>
</dbReference>
<dbReference type="AlphaFoldDB" id="A0A6I2F9M4"/>
<dbReference type="SUPFAM" id="SSF46785">
    <property type="entry name" value="Winged helix' DNA-binding domain"/>
    <property type="match status" value="1"/>
</dbReference>
<reference evidence="6 7" key="1">
    <citation type="submission" date="2019-10" db="EMBL/GenBank/DDBJ databases">
        <authorList>
            <person name="Nie G."/>
            <person name="Ming H."/>
            <person name="Yi B."/>
        </authorList>
    </citation>
    <scope>NUCLEOTIDE SEQUENCE [LARGE SCALE GENOMIC DNA]</scope>
    <source>
        <strain evidence="6 7">CFH 90414</strain>
    </source>
</reference>
<keyword evidence="1" id="KW-0805">Transcription regulation</keyword>
<evidence type="ECO:0000259" key="5">
    <source>
        <dbReference type="PROSITE" id="PS51118"/>
    </source>
</evidence>
<protein>
    <submittedName>
        <fullName evidence="6">Transcriptional regulator</fullName>
    </submittedName>
</protein>
<dbReference type="Gene3D" id="1.10.10.10">
    <property type="entry name" value="Winged helix-like DNA-binding domain superfamily/Winged helix DNA-binding domain"/>
    <property type="match status" value="1"/>
</dbReference>
<name>A0A6I2F9M4_9MICO</name>
<organism evidence="6 7">
    <name type="scientific">Agromyces agglutinans</name>
    <dbReference type="NCBI Taxonomy" id="2662258"/>
    <lineage>
        <taxon>Bacteria</taxon>
        <taxon>Bacillati</taxon>
        <taxon>Actinomycetota</taxon>
        <taxon>Actinomycetes</taxon>
        <taxon>Micrococcales</taxon>
        <taxon>Microbacteriaceae</taxon>
        <taxon>Agromyces</taxon>
    </lineage>
</organism>
<dbReference type="Pfam" id="PF01638">
    <property type="entry name" value="HxlR"/>
    <property type="match status" value="1"/>
</dbReference>
<keyword evidence="2" id="KW-0238">DNA-binding</keyword>
<dbReference type="PROSITE" id="PS51118">
    <property type="entry name" value="HTH_HXLR"/>
    <property type="match status" value="1"/>
</dbReference>
<feature type="compositionally biased region" description="Basic and acidic residues" evidence="4">
    <location>
        <begin position="133"/>
        <end position="148"/>
    </location>
</feature>
<accession>A0A6I2F9M4</accession>
<gene>
    <name evidence="6" type="ORF">GE115_13870</name>
</gene>
<dbReference type="RefSeq" id="WP_153685361.1">
    <property type="nucleotide sequence ID" value="NZ_WJIF01000008.1"/>
</dbReference>
<proteinExistence type="predicted"/>